<feature type="compositionally biased region" description="Basic and acidic residues" evidence="1">
    <location>
        <begin position="125"/>
        <end position="138"/>
    </location>
</feature>
<dbReference type="STRING" id="98765.A0A2R6NST9"/>
<accession>A0A2R6NST9</accession>
<organism evidence="3 4">
    <name type="scientific">Hermanssonia centrifuga</name>
    <dbReference type="NCBI Taxonomy" id="98765"/>
    <lineage>
        <taxon>Eukaryota</taxon>
        <taxon>Fungi</taxon>
        <taxon>Dikarya</taxon>
        <taxon>Basidiomycota</taxon>
        <taxon>Agaricomycotina</taxon>
        <taxon>Agaricomycetes</taxon>
        <taxon>Polyporales</taxon>
        <taxon>Meruliaceae</taxon>
        <taxon>Hermanssonia</taxon>
    </lineage>
</organism>
<feature type="compositionally biased region" description="Basic and acidic residues" evidence="1">
    <location>
        <begin position="87"/>
        <end position="97"/>
    </location>
</feature>
<dbReference type="EMBL" id="MLYV02000866">
    <property type="protein sequence ID" value="PSR76039.1"/>
    <property type="molecule type" value="Genomic_DNA"/>
</dbReference>
<dbReference type="AlphaFoldDB" id="A0A2R6NST9"/>
<protein>
    <recommendedName>
        <fullName evidence="2">Chromosome segregation in meiosis protein 3 domain-containing protein</fullName>
    </recommendedName>
</protein>
<comment type="caution">
    <text evidence="3">The sequence shown here is derived from an EMBL/GenBank/DDBJ whole genome shotgun (WGS) entry which is preliminary data.</text>
</comment>
<feature type="compositionally biased region" description="Acidic residues" evidence="1">
    <location>
        <begin position="253"/>
        <end position="262"/>
    </location>
</feature>
<evidence type="ECO:0000256" key="1">
    <source>
        <dbReference type="SAM" id="MobiDB-lite"/>
    </source>
</evidence>
<dbReference type="GO" id="GO:0006974">
    <property type="term" value="P:DNA damage response"/>
    <property type="evidence" value="ECO:0007669"/>
    <property type="project" value="InterPro"/>
</dbReference>
<dbReference type="InterPro" id="IPR012923">
    <property type="entry name" value="Csm3"/>
</dbReference>
<feature type="region of interest" description="Disordered" evidence="1">
    <location>
        <begin position="1"/>
        <end position="156"/>
    </location>
</feature>
<dbReference type="GO" id="GO:0005634">
    <property type="term" value="C:nucleus"/>
    <property type="evidence" value="ECO:0007669"/>
    <property type="project" value="InterPro"/>
</dbReference>
<feature type="compositionally biased region" description="Low complexity" evidence="1">
    <location>
        <begin position="16"/>
        <end position="26"/>
    </location>
</feature>
<name>A0A2R6NST9_9APHY</name>
<reference evidence="3 4" key="1">
    <citation type="submission" date="2018-02" db="EMBL/GenBank/DDBJ databases">
        <title>Genome sequence of the basidiomycete white-rot fungus Phlebia centrifuga.</title>
        <authorList>
            <person name="Granchi Z."/>
            <person name="Peng M."/>
            <person name="de Vries R.P."/>
            <person name="Hilden K."/>
            <person name="Makela M.R."/>
            <person name="Grigoriev I."/>
            <person name="Riley R."/>
        </authorList>
    </citation>
    <scope>NUCLEOTIDE SEQUENCE [LARGE SCALE GENOMIC DNA]</scope>
    <source>
        <strain evidence="3 4">FBCC195</strain>
    </source>
</reference>
<feature type="compositionally biased region" description="Polar residues" evidence="1">
    <location>
        <begin position="214"/>
        <end position="226"/>
    </location>
</feature>
<keyword evidence="4" id="KW-1185">Reference proteome</keyword>
<feature type="domain" description="Chromosome segregation in meiosis protein 3" evidence="2">
    <location>
        <begin position="148"/>
        <end position="177"/>
    </location>
</feature>
<dbReference type="OrthoDB" id="437078at2759"/>
<evidence type="ECO:0000259" key="2">
    <source>
        <dbReference type="Pfam" id="PF07962"/>
    </source>
</evidence>
<evidence type="ECO:0000313" key="4">
    <source>
        <dbReference type="Proteomes" id="UP000186601"/>
    </source>
</evidence>
<feature type="region of interest" description="Disordered" evidence="1">
    <location>
        <begin position="192"/>
        <end position="262"/>
    </location>
</feature>
<feature type="region of interest" description="Disordered" evidence="1">
    <location>
        <begin position="308"/>
        <end position="381"/>
    </location>
</feature>
<sequence length="381" mass="41450">MSMSLDEIWDEPVSNSPRPASSARPSPSKRRRTTLFLSSDEDNDDAPATTHYRKRTPEKRPEIEALFDTLDDEDDVFGGLAPSLDLDTLRKQAESHAAKNPSLTPHAILPSSSPPRDIGDEKEDGDQNKSKGKGNKDGLHKRKPIPRLDEARLLGPDGFPALVKQAKYFKPRGKGHENALSVWRDESKGLVNGMKPEEFADLDSSSSSDENENTADPMQQKDSTTPDGAEQLTSRSSSPPPRPPSSVGTSLGGDDDFDIDAMIREEEELAAASVSTQLITASTSNTAIKSRPAVDDDDAMWDELGEDFGVPVTSQPAQATASMTVSADDDEEMWDIVREMEAAQTASAGPGVEQPATIREPENQDPQKSATNDEGWDEMYL</sequence>
<evidence type="ECO:0000313" key="3">
    <source>
        <dbReference type="EMBL" id="PSR76039.1"/>
    </source>
</evidence>
<dbReference type="Proteomes" id="UP000186601">
    <property type="component" value="Unassembled WGS sequence"/>
</dbReference>
<feature type="compositionally biased region" description="Polar residues" evidence="1">
    <location>
        <begin position="312"/>
        <end position="325"/>
    </location>
</feature>
<dbReference type="Pfam" id="PF07962">
    <property type="entry name" value="Swi3"/>
    <property type="match status" value="1"/>
</dbReference>
<gene>
    <name evidence="3" type="ORF">PHLCEN_2v8701</name>
</gene>
<dbReference type="GO" id="GO:0031297">
    <property type="term" value="P:replication fork processing"/>
    <property type="evidence" value="ECO:0007669"/>
    <property type="project" value="InterPro"/>
</dbReference>
<proteinExistence type="predicted"/>